<comment type="subcellular location">
    <subcellularLocation>
        <location evidence="1">Cell inner membrane</location>
        <topology evidence="1">Multi-pass membrane protein</topology>
    </subcellularLocation>
</comment>
<evidence type="ECO:0000256" key="9">
    <source>
        <dbReference type="SAM" id="Phobius"/>
    </source>
</evidence>
<gene>
    <name evidence="11" type="ORF">GC093_32090</name>
</gene>
<dbReference type="PANTHER" id="PTHR35011">
    <property type="entry name" value="2,3-DIKETO-L-GULONATE TRAP TRANSPORTER SMALL PERMEASE PROTEIN YIAM"/>
    <property type="match status" value="1"/>
</dbReference>
<evidence type="ECO:0000256" key="4">
    <source>
        <dbReference type="ARBA" id="ARBA00022519"/>
    </source>
</evidence>
<keyword evidence="7 9" id="KW-0472">Membrane</keyword>
<comment type="caution">
    <text evidence="11">The sequence shown here is derived from an EMBL/GenBank/DDBJ whole genome shotgun (WGS) entry which is preliminary data.</text>
</comment>
<dbReference type="InterPro" id="IPR007387">
    <property type="entry name" value="TRAP_DctQ"/>
</dbReference>
<sequence>MIKTFFNNIETWLASFFLVLFSSLTVLQILTRFIFNVSLTWSEEISRYAFIWFVYLSASYAVKNRTHVRFQFLVDAVPTKLQNVLKFLALLCWLSFLVFLLIYSSKITIQLFNTMQLSPANRIPMYMIYLVLPIGSFLMTIRVIQHIVDFWRKTVRRSAEE</sequence>
<evidence type="ECO:0000256" key="6">
    <source>
        <dbReference type="ARBA" id="ARBA00022989"/>
    </source>
</evidence>
<organism evidence="11 12">
    <name type="scientific">Paenibacillus foliorum</name>
    <dbReference type="NCBI Taxonomy" id="2654974"/>
    <lineage>
        <taxon>Bacteria</taxon>
        <taxon>Bacillati</taxon>
        <taxon>Bacillota</taxon>
        <taxon>Bacilli</taxon>
        <taxon>Bacillales</taxon>
        <taxon>Paenibacillaceae</taxon>
        <taxon>Paenibacillus</taxon>
    </lineage>
</organism>
<comment type="similarity">
    <text evidence="8">Belongs to the TRAP transporter small permease family.</text>
</comment>
<dbReference type="RefSeq" id="WP_171656074.1">
    <property type="nucleotide sequence ID" value="NZ_WHOD01000121.1"/>
</dbReference>
<dbReference type="Proteomes" id="UP000641588">
    <property type="component" value="Unassembled WGS sequence"/>
</dbReference>
<keyword evidence="12" id="KW-1185">Reference proteome</keyword>
<evidence type="ECO:0000313" key="12">
    <source>
        <dbReference type="Proteomes" id="UP000641588"/>
    </source>
</evidence>
<feature type="transmembrane region" description="Helical" evidence="9">
    <location>
        <begin position="83"/>
        <end position="103"/>
    </location>
</feature>
<evidence type="ECO:0000256" key="7">
    <source>
        <dbReference type="ARBA" id="ARBA00023136"/>
    </source>
</evidence>
<evidence type="ECO:0000313" key="11">
    <source>
        <dbReference type="EMBL" id="NOU97836.1"/>
    </source>
</evidence>
<feature type="transmembrane region" description="Helical" evidence="9">
    <location>
        <begin position="12"/>
        <end position="33"/>
    </location>
</feature>
<keyword evidence="3" id="KW-1003">Cell membrane</keyword>
<evidence type="ECO:0000256" key="8">
    <source>
        <dbReference type="ARBA" id="ARBA00038436"/>
    </source>
</evidence>
<dbReference type="Pfam" id="PF04290">
    <property type="entry name" value="DctQ"/>
    <property type="match status" value="1"/>
</dbReference>
<dbReference type="EMBL" id="WHOD01000121">
    <property type="protein sequence ID" value="NOU97836.1"/>
    <property type="molecule type" value="Genomic_DNA"/>
</dbReference>
<keyword evidence="6 9" id="KW-1133">Transmembrane helix</keyword>
<feature type="domain" description="Tripartite ATP-independent periplasmic transporters DctQ component" evidence="10">
    <location>
        <begin position="24"/>
        <end position="152"/>
    </location>
</feature>
<feature type="transmembrane region" description="Helical" evidence="9">
    <location>
        <begin position="123"/>
        <end position="144"/>
    </location>
</feature>
<evidence type="ECO:0000256" key="3">
    <source>
        <dbReference type="ARBA" id="ARBA00022475"/>
    </source>
</evidence>
<dbReference type="InterPro" id="IPR055348">
    <property type="entry name" value="DctQ"/>
</dbReference>
<keyword evidence="5 9" id="KW-0812">Transmembrane</keyword>
<keyword evidence="4" id="KW-0997">Cell inner membrane</keyword>
<reference evidence="11" key="1">
    <citation type="submission" date="2019-10" db="EMBL/GenBank/DDBJ databases">
        <title>Description of Paenibacillus glebae sp. nov.</title>
        <authorList>
            <person name="Carlier A."/>
            <person name="Qi S."/>
        </authorList>
    </citation>
    <scope>NUCLEOTIDE SEQUENCE</scope>
    <source>
        <strain evidence="11">LMG 31456</strain>
    </source>
</reference>
<evidence type="ECO:0000256" key="1">
    <source>
        <dbReference type="ARBA" id="ARBA00004429"/>
    </source>
</evidence>
<dbReference type="GO" id="GO:0022857">
    <property type="term" value="F:transmembrane transporter activity"/>
    <property type="evidence" value="ECO:0007669"/>
    <property type="project" value="TreeGrafter"/>
</dbReference>
<dbReference type="GO" id="GO:0005886">
    <property type="term" value="C:plasma membrane"/>
    <property type="evidence" value="ECO:0007669"/>
    <property type="project" value="UniProtKB-SubCell"/>
</dbReference>
<proteinExistence type="inferred from homology"/>
<protein>
    <submittedName>
        <fullName evidence="11">TRAP transporter small permease subunit</fullName>
    </submittedName>
</protein>
<dbReference type="GO" id="GO:0015740">
    <property type="term" value="P:C4-dicarboxylate transport"/>
    <property type="evidence" value="ECO:0007669"/>
    <property type="project" value="TreeGrafter"/>
</dbReference>
<feature type="transmembrane region" description="Helical" evidence="9">
    <location>
        <begin position="45"/>
        <end position="62"/>
    </location>
</feature>
<evidence type="ECO:0000256" key="5">
    <source>
        <dbReference type="ARBA" id="ARBA00022692"/>
    </source>
</evidence>
<name>A0A972K3H8_9BACL</name>
<dbReference type="AlphaFoldDB" id="A0A972K3H8"/>
<accession>A0A972K3H8</accession>
<evidence type="ECO:0000256" key="2">
    <source>
        <dbReference type="ARBA" id="ARBA00022448"/>
    </source>
</evidence>
<evidence type="ECO:0000259" key="10">
    <source>
        <dbReference type="Pfam" id="PF04290"/>
    </source>
</evidence>
<dbReference type="PANTHER" id="PTHR35011:SF2">
    <property type="entry name" value="2,3-DIKETO-L-GULONATE TRAP TRANSPORTER SMALL PERMEASE PROTEIN YIAM"/>
    <property type="match status" value="1"/>
</dbReference>
<keyword evidence="2" id="KW-0813">Transport</keyword>